<organism evidence="3">
    <name type="scientific">hydrothermal vent metagenome</name>
    <dbReference type="NCBI Taxonomy" id="652676"/>
    <lineage>
        <taxon>unclassified sequences</taxon>
        <taxon>metagenomes</taxon>
        <taxon>ecological metagenomes</taxon>
    </lineage>
</organism>
<evidence type="ECO:0000259" key="2">
    <source>
        <dbReference type="Pfam" id="PF09835"/>
    </source>
</evidence>
<feature type="transmembrane region" description="Helical" evidence="1">
    <location>
        <begin position="120"/>
        <end position="143"/>
    </location>
</feature>
<dbReference type="PANTHER" id="PTHR40547:SF1">
    <property type="entry name" value="SLL0298 PROTEIN"/>
    <property type="match status" value="1"/>
</dbReference>
<protein>
    <recommendedName>
        <fullName evidence="2">DUF2062 domain-containing protein</fullName>
    </recommendedName>
</protein>
<feature type="transmembrane region" description="Helical" evidence="1">
    <location>
        <begin position="40"/>
        <end position="65"/>
    </location>
</feature>
<proteinExistence type="predicted"/>
<dbReference type="Pfam" id="PF09835">
    <property type="entry name" value="DUF2062"/>
    <property type="match status" value="1"/>
</dbReference>
<keyword evidence="1" id="KW-1133">Transmembrane helix</keyword>
<dbReference type="EMBL" id="FPHF01000116">
    <property type="protein sequence ID" value="SFV69812.1"/>
    <property type="molecule type" value="Genomic_DNA"/>
</dbReference>
<dbReference type="InterPro" id="IPR018639">
    <property type="entry name" value="DUF2062"/>
</dbReference>
<evidence type="ECO:0000256" key="1">
    <source>
        <dbReference type="SAM" id="Phobius"/>
    </source>
</evidence>
<feature type="domain" description="DUF2062" evidence="2">
    <location>
        <begin position="18"/>
        <end position="153"/>
    </location>
</feature>
<sequence>MIRKVLKKTTKSEKLKTFIKKYKVPPEFLQANRKMISRGILIGIFIAFIPMPMQMALVLAFMPVFRFNVPIALAMCWLSNPFTMPPMYYMEYLTGSFFLGSEISNVEMNVEWFQENIDDIFIPLYLGTFFYSFVGSISAYWAVNHFWKKSVHTAKKKHRHHR</sequence>
<keyword evidence="1" id="KW-0812">Transmembrane</keyword>
<dbReference type="AlphaFoldDB" id="A0A1W1CVV7"/>
<keyword evidence="1" id="KW-0472">Membrane</keyword>
<accession>A0A1W1CVV7</accession>
<evidence type="ECO:0000313" key="3">
    <source>
        <dbReference type="EMBL" id="SFV69812.1"/>
    </source>
</evidence>
<reference evidence="3" key="1">
    <citation type="submission" date="2016-10" db="EMBL/GenBank/DDBJ databases">
        <authorList>
            <person name="de Groot N.N."/>
        </authorList>
    </citation>
    <scope>NUCLEOTIDE SEQUENCE</scope>
</reference>
<dbReference type="PANTHER" id="PTHR40547">
    <property type="entry name" value="SLL0298 PROTEIN"/>
    <property type="match status" value="1"/>
</dbReference>
<name>A0A1W1CVV7_9ZZZZ</name>
<gene>
    <name evidence="3" type="ORF">MNB_SM-4-1674</name>
</gene>